<reference evidence="1 2" key="1">
    <citation type="submission" date="2015-01" db="EMBL/GenBank/DDBJ databases">
        <title>Enhanced salinomycin production by adjusting the supply of polyketide extender units in Streptomyce albus DSM 41398.</title>
        <authorList>
            <person name="Lu C."/>
        </authorList>
    </citation>
    <scope>NUCLEOTIDE SEQUENCE [LARGE SCALE GENOMIC DNA]</scope>
    <source>
        <strain evidence="2">ATCC 21838 / DSM 41398 / FERM P-419 / JCM 4703 / NBRC 107858</strain>
    </source>
</reference>
<evidence type="ECO:0000313" key="2">
    <source>
        <dbReference type="Proteomes" id="UP000031523"/>
    </source>
</evidence>
<protein>
    <submittedName>
        <fullName evidence="1">Uncharacterized protein</fullName>
    </submittedName>
</protein>
<dbReference type="EMBL" id="CP010519">
    <property type="protein sequence ID" value="AJE83052.1"/>
    <property type="molecule type" value="Genomic_DNA"/>
</dbReference>
<proteinExistence type="predicted"/>
<organism evidence="1 2">
    <name type="scientific">Streptomyces albus (strain ATCC 21838 / DSM 41398 / FERM P-419 / JCM 4703 / NBRC 107858)</name>
    <dbReference type="NCBI Taxonomy" id="1081613"/>
    <lineage>
        <taxon>Bacteria</taxon>
        <taxon>Bacillati</taxon>
        <taxon>Actinomycetota</taxon>
        <taxon>Actinomycetes</taxon>
        <taxon>Kitasatosporales</taxon>
        <taxon>Streptomycetaceae</taxon>
        <taxon>Streptomyces</taxon>
    </lineage>
</organism>
<name>A0A0B5EY67_STRA4</name>
<evidence type="ECO:0000313" key="1">
    <source>
        <dbReference type="EMBL" id="AJE83052.1"/>
    </source>
</evidence>
<dbReference type="KEGG" id="sals:SLNWT_2676"/>
<dbReference type="AlphaFoldDB" id="A0A0B5EY67"/>
<gene>
    <name evidence="1" type="ORF">SLNWT_2676</name>
</gene>
<keyword evidence="2" id="KW-1185">Reference proteome</keyword>
<dbReference type="Proteomes" id="UP000031523">
    <property type="component" value="Chromosome"/>
</dbReference>
<accession>A0A0B5EY67</accession>
<sequence length="39" mass="4509">MICDTGYKTIFVICTTSPWIMHAVPPRSSHRRHPSDHET</sequence>